<evidence type="ECO:0000313" key="1">
    <source>
        <dbReference type="EMBL" id="SFA71402.1"/>
    </source>
</evidence>
<dbReference type="Proteomes" id="UP000183843">
    <property type="component" value="Unassembled WGS sequence"/>
</dbReference>
<organism evidence="1 2">
    <name type="scientific">Selenomonas ruminantium</name>
    <dbReference type="NCBI Taxonomy" id="971"/>
    <lineage>
        <taxon>Bacteria</taxon>
        <taxon>Bacillati</taxon>
        <taxon>Bacillota</taxon>
        <taxon>Negativicutes</taxon>
        <taxon>Selenomonadales</taxon>
        <taxon>Selenomonadaceae</taxon>
        <taxon>Selenomonas</taxon>
    </lineage>
</organism>
<sequence>MTKQEIAEIIESKGKEYGFKMKDMGVAWTSEQTSESNIRIELFKETDYDNTSWEDRRVAINLKVTGCICRMGDRREAADLQKIAEEIARGTKMVAELEKMNLSYIETF</sequence>
<reference evidence="1 2" key="1">
    <citation type="submission" date="2016-10" db="EMBL/GenBank/DDBJ databases">
        <authorList>
            <person name="de Groot N.N."/>
        </authorList>
    </citation>
    <scope>NUCLEOTIDE SEQUENCE [LARGE SCALE GENOMIC DNA]</scope>
    <source>
        <strain evidence="1 2">L14</strain>
    </source>
</reference>
<gene>
    <name evidence="1" type="ORF">SAMN05216587_101276</name>
</gene>
<name>A0A1I0V566_SELRU</name>
<proteinExistence type="predicted"/>
<accession>A0A1I0V566</accession>
<protein>
    <submittedName>
        <fullName evidence="1">Uncharacterized protein</fullName>
    </submittedName>
</protein>
<dbReference type="RefSeq" id="WP_074811965.1">
    <property type="nucleotide sequence ID" value="NZ_FOJX01000001.1"/>
</dbReference>
<evidence type="ECO:0000313" key="2">
    <source>
        <dbReference type="Proteomes" id="UP000183843"/>
    </source>
</evidence>
<dbReference type="AlphaFoldDB" id="A0A1I0V566"/>
<dbReference type="EMBL" id="FOJX01000001">
    <property type="protein sequence ID" value="SFA71402.1"/>
    <property type="molecule type" value="Genomic_DNA"/>
</dbReference>